<reference evidence="3" key="1">
    <citation type="journal article" date="2013" name="Genome">
        <title>Draft Genome Sequence of a Thermophilic Member of the Bacillaceae, Anoxybacillus flavithermus Strain Kn10, Isolated from the Kan-nawa Hot Spring in Japan.</title>
        <authorList>
            <person name="Matsutani M."/>
            <person name="Shirakihara Y."/>
            <person name="Imada K."/>
            <person name="Yakushi T."/>
            <person name="Matsushita K."/>
        </authorList>
    </citation>
    <scope>NUCLEOTIDE SEQUENCE [LARGE SCALE GENOMIC DNA]</scope>
    <source>
        <strain evidence="3">NBRC 109594</strain>
    </source>
</reference>
<sequence>MKGDITNMKKNKIIIISIALLGFISLGSSLWYMSADKKVSLSTIDAKQVSFNTVDEMVTFSQLVVTGKPIESENFVTFDERGFTVDAYTITQFKINKVLENRTTHDYKAGDIIKVAEPSYVYDNGIMPGKTKFSINNYRNMDKNHSYMLLLVPDFKYDDLYVISGVNEGKHNIDIPGNDGEKVGVPQEAKNYKFKEELMKKFNLKSF</sequence>
<dbReference type="EMBL" id="BARH01000003">
    <property type="protein sequence ID" value="GAC89982.1"/>
    <property type="molecule type" value="Genomic_DNA"/>
</dbReference>
<evidence type="ECO:0000313" key="3">
    <source>
        <dbReference type="Proteomes" id="UP000013057"/>
    </source>
</evidence>
<keyword evidence="1" id="KW-0812">Transmembrane</keyword>
<protein>
    <submittedName>
        <fullName evidence="2">Uncharacterized protein</fullName>
    </submittedName>
</protein>
<gene>
    <name evidence="2" type="ORF">KN10_0418</name>
</gene>
<dbReference type="Proteomes" id="UP000013057">
    <property type="component" value="Unassembled WGS sequence"/>
</dbReference>
<organism evidence="2 3">
    <name type="scientific">Anoxybacillus flavithermus NBRC 109594</name>
    <dbReference type="NCBI Taxonomy" id="1315967"/>
    <lineage>
        <taxon>Bacteria</taxon>
        <taxon>Bacillati</taxon>
        <taxon>Bacillota</taxon>
        <taxon>Bacilli</taxon>
        <taxon>Bacillales</taxon>
        <taxon>Anoxybacillaceae</taxon>
        <taxon>Anoxybacillus</taxon>
    </lineage>
</organism>
<dbReference type="AlphaFoldDB" id="R4G5T5"/>
<evidence type="ECO:0000313" key="2">
    <source>
        <dbReference type="EMBL" id="GAC89982.1"/>
    </source>
</evidence>
<dbReference type="RefSeq" id="WP_006318538.1">
    <property type="nucleotide sequence ID" value="NZ_BARH01000003.1"/>
</dbReference>
<accession>R4G5T5</accession>
<evidence type="ECO:0000256" key="1">
    <source>
        <dbReference type="SAM" id="Phobius"/>
    </source>
</evidence>
<feature type="transmembrane region" description="Helical" evidence="1">
    <location>
        <begin position="12"/>
        <end position="33"/>
    </location>
</feature>
<proteinExistence type="predicted"/>
<comment type="caution">
    <text evidence="2">The sequence shown here is derived from an EMBL/GenBank/DDBJ whole genome shotgun (WGS) entry which is preliminary data.</text>
</comment>
<name>R4G5T5_9BACL</name>
<keyword evidence="1" id="KW-1133">Transmembrane helix</keyword>
<keyword evidence="1" id="KW-0472">Membrane</keyword>